<feature type="active site" description="Proton donor" evidence="3">
    <location>
        <position position="110"/>
    </location>
</feature>
<reference evidence="4 5" key="1">
    <citation type="submission" date="2019-02" db="EMBL/GenBank/DDBJ databases">
        <title>Deep-cultivation of Planctomycetes and their phenomic and genomic characterization uncovers novel biology.</title>
        <authorList>
            <person name="Wiegand S."/>
            <person name="Jogler M."/>
            <person name="Boedeker C."/>
            <person name="Pinto D."/>
            <person name="Vollmers J."/>
            <person name="Rivas-Marin E."/>
            <person name="Kohn T."/>
            <person name="Peeters S.H."/>
            <person name="Heuer A."/>
            <person name="Rast P."/>
            <person name="Oberbeckmann S."/>
            <person name="Bunk B."/>
            <person name="Jeske O."/>
            <person name="Meyerdierks A."/>
            <person name="Storesund J.E."/>
            <person name="Kallscheuer N."/>
            <person name="Luecker S."/>
            <person name="Lage O.M."/>
            <person name="Pohl T."/>
            <person name="Merkel B.J."/>
            <person name="Hornburger P."/>
            <person name="Mueller R.-W."/>
            <person name="Bruemmer F."/>
            <person name="Labrenz M."/>
            <person name="Spormann A.M."/>
            <person name="Op den Camp H."/>
            <person name="Overmann J."/>
            <person name="Amann R."/>
            <person name="Jetten M.S.M."/>
            <person name="Mascher T."/>
            <person name="Medema M.H."/>
            <person name="Devos D.P."/>
            <person name="Kaster A.-K."/>
            <person name="Ovreas L."/>
            <person name="Rohde M."/>
            <person name="Galperin M.Y."/>
            <person name="Jogler C."/>
        </authorList>
    </citation>
    <scope>NUCLEOTIDE SEQUENCE [LARGE SCALE GENOMIC DNA]</scope>
    <source>
        <strain evidence="4 5">Q31a</strain>
    </source>
</reference>
<dbReference type="PANTHER" id="PTHR43732">
    <property type="entry name" value="RIBOSE 5-PHOSPHATE ISOMERASE-RELATED"/>
    <property type="match status" value="1"/>
</dbReference>
<feature type="active site" description="Proton acceptor" evidence="3">
    <location>
        <position position="77"/>
    </location>
</feature>
<dbReference type="NCBIfam" id="TIGR01120">
    <property type="entry name" value="rpiB"/>
    <property type="match status" value="1"/>
</dbReference>
<dbReference type="NCBIfam" id="NF004051">
    <property type="entry name" value="PRK05571.1"/>
    <property type="match status" value="1"/>
</dbReference>
<dbReference type="SUPFAM" id="SSF89623">
    <property type="entry name" value="Ribose/Galactose isomerase RpiB/AlsB"/>
    <property type="match status" value="1"/>
</dbReference>
<dbReference type="GO" id="GO:0004751">
    <property type="term" value="F:ribose-5-phosphate isomerase activity"/>
    <property type="evidence" value="ECO:0007669"/>
    <property type="project" value="UniProtKB-EC"/>
</dbReference>
<evidence type="ECO:0000313" key="5">
    <source>
        <dbReference type="Proteomes" id="UP000318017"/>
    </source>
</evidence>
<dbReference type="AlphaFoldDB" id="A0A518G763"/>
<dbReference type="NCBIfam" id="TIGR00689">
    <property type="entry name" value="rpiB_lacA_lacB"/>
    <property type="match status" value="1"/>
</dbReference>
<dbReference type="Proteomes" id="UP000318017">
    <property type="component" value="Chromosome"/>
</dbReference>
<dbReference type="GO" id="GO:0005975">
    <property type="term" value="P:carbohydrate metabolic process"/>
    <property type="evidence" value="ECO:0007669"/>
    <property type="project" value="InterPro"/>
</dbReference>
<name>A0A518G763_9BACT</name>
<dbReference type="InterPro" id="IPR051812">
    <property type="entry name" value="SPI_LacAB/RpiB"/>
</dbReference>
<dbReference type="InterPro" id="IPR004785">
    <property type="entry name" value="RpiB"/>
</dbReference>
<dbReference type="EC" id="5.3.1.6" evidence="4"/>
<protein>
    <submittedName>
        <fullName evidence="4">Ribose-5-phosphate isomerase B</fullName>
        <ecNumber evidence="4">5.3.1.6</ecNumber>
    </submittedName>
</protein>
<dbReference type="InterPro" id="IPR036569">
    <property type="entry name" value="RpiB_LacA_LacB_sf"/>
</dbReference>
<evidence type="ECO:0000256" key="3">
    <source>
        <dbReference type="PIRSR" id="PIRSR005384-1"/>
    </source>
</evidence>
<dbReference type="KEGG" id="ahel:Q31a_27520"/>
<dbReference type="PANTHER" id="PTHR43732:SF1">
    <property type="entry name" value="RIBOSE 5-PHOSPHATE ISOMERASE"/>
    <property type="match status" value="1"/>
</dbReference>
<evidence type="ECO:0000313" key="4">
    <source>
        <dbReference type="EMBL" id="QDV24434.1"/>
    </source>
</evidence>
<dbReference type="InterPro" id="IPR003500">
    <property type="entry name" value="RpiB_LacA_LacB"/>
</dbReference>
<evidence type="ECO:0000256" key="1">
    <source>
        <dbReference type="ARBA" id="ARBA00008754"/>
    </source>
</evidence>
<evidence type="ECO:0000256" key="2">
    <source>
        <dbReference type="ARBA" id="ARBA00023235"/>
    </source>
</evidence>
<dbReference type="Pfam" id="PF02502">
    <property type="entry name" value="LacAB_rpiB"/>
    <property type="match status" value="1"/>
</dbReference>
<comment type="similarity">
    <text evidence="1">Belongs to the LacAB/RpiB family.</text>
</comment>
<accession>A0A518G763</accession>
<keyword evidence="2 4" id="KW-0413">Isomerase</keyword>
<dbReference type="RefSeq" id="WP_145078088.1">
    <property type="nucleotide sequence ID" value="NZ_CP036298.1"/>
</dbReference>
<organism evidence="4 5">
    <name type="scientific">Aureliella helgolandensis</name>
    <dbReference type="NCBI Taxonomy" id="2527968"/>
    <lineage>
        <taxon>Bacteria</taxon>
        <taxon>Pseudomonadati</taxon>
        <taxon>Planctomycetota</taxon>
        <taxon>Planctomycetia</taxon>
        <taxon>Pirellulales</taxon>
        <taxon>Pirellulaceae</taxon>
        <taxon>Aureliella</taxon>
    </lineage>
</organism>
<dbReference type="EMBL" id="CP036298">
    <property type="protein sequence ID" value="QDV24434.1"/>
    <property type="molecule type" value="Genomic_DNA"/>
</dbReference>
<dbReference type="PIRSF" id="PIRSF005384">
    <property type="entry name" value="RpiB_LacA_B"/>
    <property type="match status" value="1"/>
</dbReference>
<keyword evidence="5" id="KW-1185">Reference proteome</keyword>
<proteinExistence type="inferred from homology"/>
<dbReference type="Gene3D" id="3.40.1400.10">
    <property type="entry name" value="Sugar-phosphate isomerase, RpiB/LacA/LacB"/>
    <property type="match status" value="1"/>
</dbReference>
<dbReference type="OrthoDB" id="1778624at2"/>
<sequence>MSALPANGLAVSRVAIGGDHAGFSMKNLVGTYLKQLGIAEVVDCGPEDECPCDFPDFAEKVARLVLAGKVDRGILICGSGVGVSVAANKIPGIHASICHDTYSARQGVEHDDMNVLCVGARIIGEELVKEIVRSFLTAKYSPQPRHKKRVDKIDDLERRAMAGEFNNLRAEPSAS</sequence>
<gene>
    <name evidence="4" type="primary">rpiB_1</name>
    <name evidence="4" type="ORF">Q31a_27520</name>
</gene>